<accession>A0ACC0TXA9</accession>
<gene>
    <name evidence="1" type="ORF">F5148DRAFT_1152557</name>
</gene>
<sequence length="250" mass="28261">MKDFWDGKVDILCATEIAGMGMDIQDVPVLSSSWSHLHFLSGNSALAMLEDLESLPSSSFWLNLWCTSYKVEGCYAYFDNPLCMTDLIVLFCDLCVLKKVANGHVELTPAEANLMMLYDHIRSHEVLAAPATNGVAQQAKECSDDGHATGTTDLQATKQACHPDIKEEILEWIWADEYGEAVLKLLEPIDQLWCKENEQEKAENKAKQSKVSAERNLFTMKSVLQKPRHQQCNIGWLHHLIWCSARYIQL</sequence>
<reference evidence="1" key="1">
    <citation type="submission" date="2021-03" db="EMBL/GenBank/DDBJ databases">
        <title>Evolutionary priming and transition to the ectomycorrhizal habit in an iconic lineage of mushroom-forming fungi: is preadaptation a requirement?</title>
        <authorList>
            <consortium name="DOE Joint Genome Institute"/>
            <person name="Looney B.P."/>
            <person name="Miyauchi S."/>
            <person name="Morin E."/>
            <person name="Drula E."/>
            <person name="Courty P.E."/>
            <person name="Chicoki N."/>
            <person name="Fauchery L."/>
            <person name="Kohler A."/>
            <person name="Kuo A."/>
            <person name="LaButti K."/>
            <person name="Pangilinan J."/>
            <person name="Lipzen A."/>
            <person name="Riley R."/>
            <person name="Andreopoulos W."/>
            <person name="He G."/>
            <person name="Johnson J."/>
            <person name="Barry K.W."/>
            <person name="Grigoriev I.V."/>
            <person name="Nagy L."/>
            <person name="Hibbett D."/>
            <person name="Henrissat B."/>
            <person name="Matheny P.B."/>
            <person name="Labbe J."/>
            <person name="Martin A.F."/>
        </authorList>
    </citation>
    <scope>NUCLEOTIDE SEQUENCE</scope>
    <source>
        <strain evidence="1">BPL698</strain>
    </source>
</reference>
<evidence type="ECO:0000313" key="2">
    <source>
        <dbReference type="Proteomes" id="UP001207468"/>
    </source>
</evidence>
<organism evidence="1 2">
    <name type="scientific">Russula earlei</name>
    <dbReference type="NCBI Taxonomy" id="71964"/>
    <lineage>
        <taxon>Eukaryota</taxon>
        <taxon>Fungi</taxon>
        <taxon>Dikarya</taxon>
        <taxon>Basidiomycota</taxon>
        <taxon>Agaricomycotina</taxon>
        <taxon>Agaricomycetes</taxon>
        <taxon>Russulales</taxon>
        <taxon>Russulaceae</taxon>
        <taxon>Russula</taxon>
    </lineage>
</organism>
<proteinExistence type="predicted"/>
<dbReference type="EMBL" id="JAGFNK010000392">
    <property type="protein sequence ID" value="KAI9451132.1"/>
    <property type="molecule type" value="Genomic_DNA"/>
</dbReference>
<keyword evidence="2" id="KW-1185">Reference proteome</keyword>
<evidence type="ECO:0000313" key="1">
    <source>
        <dbReference type="EMBL" id="KAI9451132.1"/>
    </source>
</evidence>
<name>A0ACC0TXA9_9AGAM</name>
<protein>
    <submittedName>
        <fullName evidence="1">Uncharacterized protein</fullName>
    </submittedName>
</protein>
<dbReference type="Proteomes" id="UP001207468">
    <property type="component" value="Unassembled WGS sequence"/>
</dbReference>
<comment type="caution">
    <text evidence="1">The sequence shown here is derived from an EMBL/GenBank/DDBJ whole genome shotgun (WGS) entry which is preliminary data.</text>
</comment>